<dbReference type="InterPro" id="IPR002659">
    <property type="entry name" value="Glyco_trans_31"/>
</dbReference>
<dbReference type="OrthoDB" id="7981249at2"/>
<dbReference type="Proteomes" id="UP000287168">
    <property type="component" value="Unassembled WGS sequence"/>
</dbReference>
<evidence type="ECO:0000256" key="3">
    <source>
        <dbReference type="ARBA" id="ARBA00022679"/>
    </source>
</evidence>
<dbReference type="AlphaFoldDB" id="A0A3S3VMU9"/>
<evidence type="ECO:0000313" key="11">
    <source>
        <dbReference type="Proteomes" id="UP000287168"/>
    </source>
</evidence>
<keyword evidence="7" id="KW-0333">Golgi apparatus</keyword>
<feature type="region of interest" description="Disordered" evidence="9">
    <location>
        <begin position="527"/>
        <end position="553"/>
    </location>
</feature>
<evidence type="ECO:0000313" key="10">
    <source>
        <dbReference type="EMBL" id="RWY39175.1"/>
    </source>
</evidence>
<evidence type="ECO:0000256" key="7">
    <source>
        <dbReference type="ARBA" id="ARBA00023034"/>
    </source>
</evidence>
<dbReference type="Gene3D" id="3.90.550.50">
    <property type="match status" value="1"/>
</dbReference>
<reference evidence="10 11" key="1">
    <citation type="journal article" date="2015" name="Int. J. Syst. Evol. Microbiol.">
        <title>Gemmobacter intermedius sp. nov., isolated from a white stork (Ciconia ciconia).</title>
        <authorList>
            <person name="Kampfer P."/>
            <person name="Jerzak L."/>
            <person name="Wilharm G."/>
            <person name="Golke J."/>
            <person name="Busse H.J."/>
            <person name="Glaeser S.P."/>
        </authorList>
    </citation>
    <scope>NUCLEOTIDE SEQUENCE [LARGE SCALE GENOMIC DNA]</scope>
    <source>
        <strain evidence="10 11">119/4</strain>
    </source>
</reference>
<dbReference type="GO" id="GO:0016758">
    <property type="term" value="F:hexosyltransferase activity"/>
    <property type="evidence" value="ECO:0007669"/>
    <property type="project" value="InterPro"/>
</dbReference>
<evidence type="ECO:0000256" key="6">
    <source>
        <dbReference type="ARBA" id="ARBA00022989"/>
    </source>
</evidence>
<evidence type="ECO:0000256" key="2">
    <source>
        <dbReference type="ARBA" id="ARBA00022676"/>
    </source>
</evidence>
<name>A0A3S3VMU9_9RHOB</name>
<comment type="subcellular location">
    <subcellularLocation>
        <location evidence="1">Golgi apparatus membrane</location>
        <topology evidence="1">Single-pass type II membrane protein</topology>
    </subcellularLocation>
</comment>
<evidence type="ECO:0000256" key="5">
    <source>
        <dbReference type="ARBA" id="ARBA00022968"/>
    </source>
</evidence>
<protein>
    <recommendedName>
        <fullName evidence="12">Glycosyltransferase family 2 protein</fullName>
    </recommendedName>
</protein>
<dbReference type="Pfam" id="PF13704">
    <property type="entry name" value="Glyco_tranf_2_4"/>
    <property type="match status" value="1"/>
</dbReference>
<comment type="caution">
    <text evidence="10">The sequence shown here is derived from an EMBL/GenBank/DDBJ whole genome shotgun (WGS) entry which is preliminary data.</text>
</comment>
<evidence type="ECO:0000256" key="8">
    <source>
        <dbReference type="ARBA" id="ARBA00023136"/>
    </source>
</evidence>
<proteinExistence type="predicted"/>
<keyword evidence="5" id="KW-0735">Signal-anchor</keyword>
<sequence length="990" mass="106941">MPTAAERGLFLTEITESYCLRGGFDRLLTAASQTGAVLPLTQPPASDWMRAALFPWQAAAGCPLAQRTEDLLALTGGRAWIPTPALAEGMTRLLARPALPLSTLSPLLNAWFGFHEAMAQQEFSRHGCLALCRFSAGLLQLHPALPLWLQERLETHWLACCVLLPAFYDALEALGPPAALPPRLQEARAQFRLLCDPDSPPEAAEAAARAFEAWKTPGTGRFRRARFGPSGTAAPLSEAGGEDLLRHLLDPLSPEAGDLSKDARARAARSLPALWEGGAADPLREVQIRLGTALPGFLREGLPRGGEAAALWRDLRALSGPEAGHLGLALALLLIREAPACEGDGPVRAELQALIGAAEISGPAPALAALPAALSAGVPGLIRGLIPAPAPPADLPPWAEEVSKLHDLIVVVFSCKAHLESRIPAMEAGWLSDLSAFGVPYLIVTGGAPAGQIRREGRRVTLDCPDDYEGLPQKTLTALRYIRDHTPFARMLKIDDDCFFDPAGFLSGLQHLRSDWAGRVLTRARGNTDRSWHQAKSQSPRGRYDLDKSPEPSVYTDGGSGYLLSRRAICASLEQAATPAGQRLISLSFLEDKLLGDLLTRAGFRPDPTGWLMPREQRTAPAGRTVPFWNNGPRPFAGSGILGVHLDGPEQQAEVHRASKQDLPQKGRIWPSFQGVKFGWASNCLTLISPVARLSRVAGAEVAVVSALRNERGMLPQYLAHYRSLGVGGFLIADNGSDDGSLEYLADQPDVALFSVDTPYSLSHYGVAWQEALMSSFRQNRWSLVADADEFLVWDESTRGHLPALLRGAEFAGADAVRIFMLDLYPKGPLAGADLSRGDPFEGAGFADLTPFLTTSGGRGPFSDQPTWTSGLRHRLMPGARSELFVAQKIALLRFGPQMQLSAGLHYVSGCRLAPRDLIFGHFKYNAAFAARVAREVARGQHFNGAEEYRKYQDLLAEGRDCLWQEGVSGPWAASPFIRHLFATGQAPGR</sequence>
<dbReference type="GO" id="GO:0016020">
    <property type="term" value="C:membrane"/>
    <property type="evidence" value="ECO:0007669"/>
    <property type="project" value="InterPro"/>
</dbReference>
<gene>
    <name evidence="10" type="ORF">EP867_14485</name>
</gene>
<keyword evidence="8" id="KW-0472">Membrane</keyword>
<organism evidence="10 11">
    <name type="scientific">Falsigemmobacter intermedius</name>
    <dbReference type="NCBI Taxonomy" id="1553448"/>
    <lineage>
        <taxon>Bacteria</taxon>
        <taxon>Pseudomonadati</taxon>
        <taxon>Pseudomonadota</taxon>
        <taxon>Alphaproteobacteria</taxon>
        <taxon>Rhodobacterales</taxon>
        <taxon>Paracoccaceae</taxon>
        <taxon>Falsigemmobacter</taxon>
    </lineage>
</organism>
<keyword evidence="4" id="KW-0812">Transmembrane</keyword>
<evidence type="ECO:0000256" key="9">
    <source>
        <dbReference type="SAM" id="MobiDB-lite"/>
    </source>
</evidence>
<keyword evidence="11" id="KW-1185">Reference proteome</keyword>
<dbReference type="RefSeq" id="WP_128490203.1">
    <property type="nucleotide sequence ID" value="NZ_JBHLXB010000014.1"/>
</dbReference>
<keyword evidence="3" id="KW-0808">Transferase</keyword>
<evidence type="ECO:0000256" key="4">
    <source>
        <dbReference type="ARBA" id="ARBA00022692"/>
    </source>
</evidence>
<keyword evidence="6" id="KW-1133">Transmembrane helix</keyword>
<evidence type="ECO:0008006" key="12">
    <source>
        <dbReference type="Google" id="ProtNLM"/>
    </source>
</evidence>
<evidence type="ECO:0000256" key="1">
    <source>
        <dbReference type="ARBA" id="ARBA00004323"/>
    </source>
</evidence>
<keyword evidence="2" id="KW-0328">Glycosyltransferase</keyword>
<dbReference type="Pfam" id="PF01762">
    <property type="entry name" value="Galactosyl_T"/>
    <property type="match status" value="1"/>
</dbReference>
<accession>A0A3S3VMU9</accession>
<dbReference type="EMBL" id="SBLC01000025">
    <property type="protein sequence ID" value="RWY39175.1"/>
    <property type="molecule type" value="Genomic_DNA"/>
</dbReference>